<feature type="transmembrane region" description="Helical" evidence="7">
    <location>
        <begin position="61"/>
        <end position="80"/>
    </location>
</feature>
<dbReference type="GO" id="GO:0005886">
    <property type="term" value="C:plasma membrane"/>
    <property type="evidence" value="ECO:0007669"/>
    <property type="project" value="TreeGrafter"/>
</dbReference>
<feature type="non-terminal residue" evidence="9">
    <location>
        <position position="1"/>
    </location>
</feature>
<feature type="transmembrane region" description="Helical" evidence="7">
    <location>
        <begin position="194"/>
        <end position="211"/>
    </location>
</feature>
<organism evidence="9 10">
    <name type="scientific">Perkinsus olseni</name>
    <name type="common">Perkinsus atlanticus</name>
    <dbReference type="NCBI Taxonomy" id="32597"/>
    <lineage>
        <taxon>Eukaryota</taxon>
        <taxon>Sar</taxon>
        <taxon>Alveolata</taxon>
        <taxon>Perkinsozoa</taxon>
        <taxon>Perkinsea</taxon>
        <taxon>Perkinsida</taxon>
        <taxon>Perkinsidae</taxon>
        <taxon>Perkinsus</taxon>
    </lineage>
</organism>
<dbReference type="GO" id="GO:0055085">
    <property type="term" value="P:transmembrane transport"/>
    <property type="evidence" value="ECO:0007669"/>
    <property type="project" value="InterPro"/>
</dbReference>
<sequence>GEMKQKRWHLKVGDGLIVEANDGFDDQYGSSGHFAVVRRLITDDGASAVDPEEKKKRQNRMWLSGAIVLMMILLVATNTLPLLQASMSAVFALILTDCIALTKALAAVNLRTVLTIVGAFGLGQAISITNVATVLAQGLVTLMHPLGSIGMLSAIFIATCLLGVVFHATAVVILLFPVCVSVANEMTMPVHQCLGPLMVGAGCQFLTPISYQTNLMVYAAAGYDFSDFARLGLGLTIVVGVVAVPLCLLFL</sequence>
<evidence type="ECO:0000256" key="2">
    <source>
        <dbReference type="ARBA" id="ARBA00022448"/>
    </source>
</evidence>
<keyword evidence="3 7" id="KW-0812">Transmembrane</keyword>
<protein>
    <recommendedName>
        <fullName evidence="8">Citrate transporter-like domain-containing protein</fullName>
    </recommendedName>
</protein>
<name>A0A7J6NJK0_PEROL</name>
<comment type="subcellular location">
    <subcellularLocation>
        <location evidence="1">Membrane</location>
        <topology evidence="1">Multi-pass membrane protein</topology>
    </subcellularLocation>
</comment>
<accession>A0A7J6NJK0</accession>
<dbReference type="PANTHER" id="PTHR43652:SF2">
    <property type="entry name" value="BASIC AMINO ACID ANTIPORTER YFCC-RELATED"/>
    <property type="match status" value="1"/>
</dbReference>
<dbReference type="InterPro" id="IPR051679">
    <property type="entry name" value="DASS-Related_Transporters"/>
</dbReference>
<keyword evidence="4" id="KW-0677">Repeat</keyword>
<dbReference type="OrthoDB" id="442352at2759"/>
<dbReference type="PANTHER" id="PTHR43652">
    <property type="entry name" value="BASIC AMINO ACID ANTIPORTER YFCC-RELATED"/>
    <property type="match status" value="1"/>
</dbReference>
<gene>
    <name evidence="9" type="ORF">FOZ60_008310</name>
</gene>
<keyword evidence="2" id="KW-0813">Transport</keyword>
<evidence type="ECO:0000256" key="5">
    <source>
        <dbReference type="ARBA" id="ARBA00022989"/>
    </source>
</evidence>
<evidence type="ECO:0000256" key="6">
    <source>
        <dbReference type="ARBA" id="ARBA00023136"/>
    </source>
</evidence>
<feature type="transmembrane region" description="Helical" evidence="7">
    <location>
        <begin position="113"/>
        <end position="135"/>
    </location>
</feature>
<keyword evidence="5 7" id="KW-1133">Transmembrane helix</keyword>
<evidence type="ECO:0000256" key="7">
    <source>
        <dbReference type="SAM" id="Phobius"/>
    </source>
</evidence>
<comment type="caution">
    <text evidence="9">The sequence shown here is derived from an EMBL/GenBank/DDBJ whole genome shotgun (WGS) entry which is preliminary data.</text>
</comment>
<dbReference type="Pfam" id="PF03600">
    <property type="entry name" value="CitMHS"/>
    <property type="match status" value="1"/>
</dbReference>
<feature type="transmembrane region" description="Helical" evidence="7">
    <location>
        <begin position="155"/>
        <end position="182"/>
    </location>
</feature>
<feature type="transmembrane region" description="Helical" evidence="7">
    <location>
        <begin position="231"/>
        <end position="250"/>
    </location>
</feature>
<dbReference type="EMBL" id="JABANP010000332">
    <property type="protein sequence ID" value="KAF4684039.1"/>
    <property type="molecule type" value="Genomic_DNA"/>
</dbReference>
<feature type="transmembrane region" description="Helical" evidence="7">
    <location>
        <begin position="86"/>
        <end position="106"/>
    </location>
</feature>
<reference evidence="9 10" key="1">
    <citation type="submission" date="2020-04" db="EMBL/GenBank/DDBJ databases">
        <title>Perkinsus olseni comparative genomics.</title>
        <authorList>
            <person name="Bogema D.R."/>
        </authorList>
    </citation>
    <scope>NUCLEOTIDE SEQUENCE [LARGE SCALE GENOMIC DNA]</scope>
    <source>
        <strain evidence="9">00978-12</strain>
    </source>
</reference>
<feature type="domain" description="Citrate transporter-like" evidence="8">
    <location>
        <begin position="52"/>
        <end position="155"/>
    </location>
</feature>
<dbReference type="Proteomes" id="UP000541610">
    <property type="component" value="Unassembled WGS sequence"/>
</dbReference>
<keyword evidence="6 7" id="KW-0472">Membrane</keyword>
<evidence type="ECO:0000313" key="9">
    <source>
        <dbReference type="EMBL" id="KAF4684039.1"/>
    </source>
</evidence>
<evidence type="ECO:0000256" key="4">
    <source>
        <dbReference type="ARBA" id="ARBA00022737"/>
    </source>
</evidence>
<proteinExistence type="predicted"/>
<evidence type="ECO:0000256" key="3">
    <source>
        <dbReference type="ARBA" id="ARBA00022692"/>
    </source>
</evidence>
<dbReference type="AlphaFoldDB" id="A0A7J6NJK0"/>
<evidence type="ECO:0000313" key="10">
    <source>
        <dbReference type="Proteomes" id="UP000541610"/>
    </source>
</evidence>
<dbReference type="InterPro" id="IPR004680">
    <property type="entry name" value="Cit_transptr-like_dom"/>
</dbReference>
<evidence type="ECO:0000259" key="8">
    <source>
        <dbReference type="Pfam" id="PF03600"/>
    </source>
</evidence>
<evidence type="ECO:0000256" key="1">
    <source>
        <dbReference type="ARBA" id="ARBA00004141"/>
    </source>
</evidence>